<dbReference type="STRING" id="504472.Slin_5757"/>
<dbReference type="Pfam" id="PF13195">
    <property type="entry name" value="DUF4011"/>
    <property type="match status" value="1"/>
</dbReference>
<gene>
    <name evidence="8" type="ordered locus">Slin_5757</name>
</gene>
<feature type="domain" description="DNA2/NAM7 helicase helicase" evidence="6">
    <location>
        <begin position="905"/>
        <end position="1019"/>
    </location>
</feature>
<keyword evidence="4" id="KW-0347">Helicase</keyword>
<dbReference type="GO" id="GO:0043139">
    <property type="term" value="F:5'-3' DNA helicase activity"/>
    <property type="evidence" value="ECO:0007669"/>
    <property type="project" value="TreeGrafter"/>
</dbReference>
<keyword evidence="3" id="KW-0378">Hydrolase</keyword>
<dbReference type="eggNOG" id="COG1112">
    <property type="taxonomic scope" value="Bacteria"/>
</dbReference>
<dbReference type="InterPro" id="IPR041679">
    <property type="entry name" value="DNA2/NAM7-like_C"/>
</dbReference>
<feature type="domain" description="DNA2/NAM7 helicase helicase" evidence="6">
    <location>
        <begin position="333"/>
        <end position="399"/>
    </location>
</feature>
<dbReference type="eggNOG" id="COG4988">
    <property type="taxonomic scope" value="Bacteria"/>
</dbReference>
<dbReference type="PANTHER" id="PTHR43788">
    <property type="entry name" value="DNA2/NAM7 HELICASE FAMILY MEMBER"/>
    <property type="match status" value="1"/>
</dbReference>
<dbReference type="InterPro" id="IPR041677">
    <property type="entry name" value="DNA2/NAM7_AAA_11"/>
</dbReference>
<dbReference type="EMBL" id="CP001769">
    <property type="protein sequence ID" value="ADB41722.1"/>
    <property type="molecule type" value="Genomic_DNA"/>
</dbReference>
<dbReference type="InterPro" id="IPR027417">
    <property type="entry name" value="P-loop_NTPase"/>
</dbReference>
<dbReference type="KEGG" id="sli:Slin_5757"/>
<organism evidence="8 9">
    <name type="scientific">Spirosoma linguale (strain ATCC 33905 / DSM 74 / LMG 10896 / Claus 1)</name>
    <dbReference type="NCBI Taxonomy" id="504472"/>
    <lineage>
        <taxon>Bacteria</taxon>
        <taxon>Pseudomonadati</taxon>
        <taxon>Bacteroidota</taxon>
        <taxon>Cytophagia</taxon>
        <taxon>Cytophagales</taxon>
        <taxon>Cytophagaceae</taxon>
        <taxon>Spirosoma</taxon>
    </lineage>
</organism>
<sequence>MRYNPAYQKNPVEIPVQTVLKTFRRRLTNLSSRNRSLLLTSLPAGQFLDLQETDFLLNKPAFSIITDLIARKGSISLCDVLDPRQERSNEVSQKLRRIDRTARFIEEERGTEDLYVGWPFVKGKFMDDSVVHGPLLFFPVQIEQQGKGWKLTRRGDELAFLNPTLLMAYGQFNQVKLTDEIIEKSVDDFDRDPLVFRTQLYEWLKTSPLELNFNQELFTDKLQFFNKQSAKDLSQLERTGELKLYPEAVLGIFPQAGSFLVPDYEGLISRSEGFLRSQELGARSEEPFGGEGFSNSLFSFLLPNGSLPPDGSSLLAPRSSLLKEKHLHTPLPMDASQETAVRAVKEGQSLVVQGPPGTGKSQLIANLMADAAASGKRVLLVCQKRAALDVVQHRLEEVGMAPFLALVHDFQNDRRALFAQIASQIEQIDAYRQQNNGLNAVLLERDFDVESRRIDDTIAELQAFKSALFDTAESGVSAKELYLKSPSGEGYQQLIDLSDSYPQFRLDNVDNYRQRLANYTAYQQALGPDHSWAERVNFSDFTNADLSKADWVIVHWEQTRQTTVDQMTSLLGRSLPLSELLYWQAHDWDLTALLRFLDAPDATQLWETTRYLLANATHPALTIDETRFEHLAISWEEATDSPGPETSLPTPDLRAFRDILADALTARSSWVSWNWWQLTHSGKTQLQTVISANGLTLSEPDLNTLATKINQRIKLEAIRHEANPLLAGLPLPEAPGSLRLLHRARHLAERLTTLNLLRQLPGPLWQTPVQFAESVRMMMQLAATVTQQQAESARYLTADQLVKIWEDSAYATELRRKLRDDFDLLVEADRLQAGFSDAEKTVIDQLKDYEPARWPVIFMNSLRAAWLDHIERLYPELRAVSSLKMNQLEQTLQESIRRKQALSRENLLVKLREQTYRNLTFNRLNNVVTYRDLQHQVTKKRSVWPVRKLMESFSDEVFKLVPCWLASPESVSAMFPLREGLFDLVIFDEASQCFAENGIPAMARGKQVVITGDNQQLRPSDLYRTRLDDAELNEETPVALEVESLLELAAQYLPQVSLTEHYRSHSLDLITFSNEHFYQNKLSLLPHFDDINRREPAIRYMNVKGVWQQNTNQAEAEAVLALLDQLAVELPGRSIGIVTFNYPQQQLIQDMLEGSVTGQPQHAEPPRTYPASLFVKNIENVQGDERDIIIFSVGYAPDERGRLAMQFGSLNAKGGENRLNVAVTRARERVYVVTSLWPEQLTVADTANDGPRLLKAYLAYALDVAQERFRPMPKPQQALPSGTLLKDKLAVQHTNWQPELPFADLTVKATDDTYESIVLTDDDAYYQQTTKQAHAYLPMALQGRKWPFERVWSREFWRGKPPL</sequence>
<keyword evidence="5" id="KW-0067">ATP-binding</keyword>
<dbReference type="InterPro" id="IPR047187">
    <property type="entry name" value="SF1_C_Upf1"/>
</dbReference>
<keyword evidence="2" id="KW-0547">Nucleotide-binding</keyword>
<dbReference type="Pfam" id="PF13087">
    <property type="entry name" value="AAA_12"/>
    <property type="match status" value="1"/>
</dbReference>
<evidence type="ECO:0000259" key="7">
    <source>
        <dbReference type="Pfam" id="PF13087"/>
    </source>
</evidence>
<evidence type="ECO:0000256" key="3">
    <source>
        <dbReference type="ARBA" id="ARBA00022801"/>
    </source>
</evidence>
<evidence type="ECO:0000313" key="8">
    <source>
        <dbReference type="EMBL" id="ADB41722.1"/>
    </source>
</evidence>
<name>D2QSE0_SPILD</name>
<dbReference type="Proteomes" id="UP000002028">
    <property type="component" value="Chromosome"/>
</dbReference>
<proteinExistence type="inferred from homology"/>
<evidence type="ECO:0000313" key="9">
    <source>
        <dbReference type="Proteomes" id="UP000002028"/>
    </source>
</evidence>
<dbReference type="GO" id="GO:0016787">
    <property type="term" value="F:hydrolase activity"/>
    <property type="evidence" value="ECO:0007669"/>
    <property type="project" value="UniProtKB-KW"/>
</dbReference>
<evidence type="ECO:0000256" key="5">
    <source>
        <dbReference type="ARBA" id="ARBA00022840"/>
    </source>
</evidence>
<feature type="domain" description="DNA2/NAM7 helicase-like C-terminal" evidence="7">
    <location>
        <begin position="1044"/>
        <end position="1234"/>
    </location>
</feature>
<dbReference type="PANTHER" id="PTHR43788:SF8">
    <property type="entry name" value="DNA-BINDING PROTEIN SMUBP-2"/>
    <property type="match status" value="1"/>
</dbReference>
<evidence type="ECO:0000256" key="4">
    <source>
        <dbReference type="ARBA" id="ARBA00022806"/>
    </source>
</evidence>
<keyword evidence="9" id="KW-1185">Reference proteome</keyword>
<dbReference type="Gene3D" id="3.40.50.300">
    <property type="entry name" value="P-loop containing nucleotide triphosphate hydrolases"/>
    <property type="match status" value="3"/>
</dbReference>
<dbReference type="GO" id="GO:0005524">
    <property type="term" value="F:ATP binding"/>
    <property type="evidence" value="ECO:0007669"/>
    <property type="project" value="UniProtKB-KW"/>
</dbReference>
<evidence type="ECO:0000256" key="1">
    <source>
        <dbReference type="ARBA" id="ARBA00007913"/>
    </source>
</evidence>
<protein>
    <submittedName>
        <fullName evidence="8">Superfamily I DNA and RNA helicase and helicase subunits-like protein</fullName>
    </submittedName>
</protein>
<dbReference type="CDD" id="cd18808">
    <property type="entry name" value="SF1_C_Upf1"/>
    <property type="match status" value="1"/>
</dbReference>
<comment type="similarity">
    <text evidence="1">Belongs to the DNA2/NAM7 helicase family.</text>
</comment>
<dbReference type="SUPFAM" id="SSF52540">
    <property type="entry name" value="P-loop containing nucleoside triphosphate hydrolases"/>
    <property type="match status" value="1"/>
</dbReference>
<reference evidence="8 9" key="1">
    <citation type="journal article" date="2010" name="Stand. Genomic Sci.">
        <title>Complete genome sequence of Spirosoma linguale type strain (1).</title>
        <authorList>
            <person name="Lail K."/>
            <person name="Sikorski J."/>
            <person name="Saunders E."/>
            <person name="Lapidus A."/>
            <person name="Glavina Del Rio T."/>
            <person name="Copeland A."/>
            <person name="Tice H."/>
            <person name="Cheng J.-F."/>
            <person name="Lucas S."/>
            <person name="Nolan M."/>
            <person name="Bruce D."/>
            <person name="Goodwin L."/>
            <person name="Pitluck S."/>
            <person name="Ivanova N."/>
            <person name="Mavromatis K."/>
            <person name="Ovchinnikova G."/>
            <person name="Pati A."/>
            <person name="Chen A."/>
            <person name="Palaniappan K."/>
            <person name="Land M."/>
            <person name="Hauser L."/>
            <person name="Chang Y.-J."/>
            <person name="Jeffries C.D."/>
            <person name="Chain P."/>
            <person name="Brettin T."/>
            <person name="Detter J.C."/>
            <person name="Schuetze A."/>
            <person name="Rohde M."/>
            <person name="Tindall B.J."/>
            <person name="Goeker M."/>
            <person name="Bristow J."/>
            <person name="Eisen J.A."/>
            <person name="Markowitz V."/>
            <person name="Hugenholtz P."/>
            <person name="Kyrpides N.C."/>
            <person name="Klenk H.-P."/>
            <person name="Chen F."/>
        </authorList>
    </citation>
    <scope>NUCLEOTIDE SEQUENCE [LARGE SCALE GENOMIC DNA]</scope>
    <source>
        <strain evidence="9">ATCC 33905 / DSM 74 / LMG 10896 / Claus 1</strain>
    </source>
</reference>
<dbReference type="HOGENOM" id="CLU_000788_4_0_10"/>
<evidence type="ECO:0000259" key="6">
    <source>
        <dbReference type="Pfam" id="PF13086"/>
    </source>
</evidence>
<dbReference type="InterPro" id="IPR050534">
    <property type="entry name" value="Coronavir_polyprotein_1ab"/>
</dbReference>
<accession>D2QSE0</accession>
<dbReference type="InterPro" id="IPR025103">
    <property type="entry name" value="DUF4011"/>
</dbReference>
<dbReference type="Pfam" id="PF13086">
    <property type="entry name" value="AAA_11"/>
    <property type="match status" value="2"/>
</dbReference>
<evidence type="ECO:0000256" key="2">
    <source>
        <dbReference type="ARBA" id="ARBA00022741"/>
    </source>
</evidence>